<evidence type="ECO:0000313" key="3">
    <source>
        <dbReference type="Proteomes" id="UP000292958"/>
    </source>
</evidence>
<dbReference type="Proteomes" id="UP000292958">
    <property type="component" value="Unassembled WGS sequence"/>
</dbReference>
<dbReference type="Gene3D" id="3.40.1350.10">
    <property type="match status" value="1"/>
</dbReference>
<dbReference type="InterPro" id="IPR011856">
    <property type="entry name" value="tRNA_endonuc-like_dom_sf"/>
</dbReference>
<evidence type="ECO:0000313" key="2">
    <source>
        <dbReference type="EMBL" id="RZU40956.1"/>
    </source>
</evidence>
<reference evidence="2 3" key="1">
    <citation type="submission" date="2019-02" db="EMBL/GenBank/DDBJ databases">
        <title>Genomic Encyclopedia of Archaeal and Bacterial Type Strains, Phase II (KMG-II): from individual species to whole genera.</title>
        <authorList>
            <person name="Goeker M."/>
        </authorList>
    </citation>
    <scope>NUCLEOTIDE SEQUENCE [LARGE SCALE GENOMIC DNA]</scope>
    <source>
        <strain evidence="2 3">DSM 18101</strain>
    </source>
</reference>
<feature type="region of interest" description="Disordered" evidence="1">
    <location>
        <begin position="9"/>
        <end position="29"/>
    </location>
</feature>
<dbReference type="GO" id="GO:0003676">
    <property type="term" value="F:nucleic acid binding"/>
    <property type="evidence" value="ECO:0007669"/>
    <property type="project" value="InterPro"/>
</dbReference>
<organism evidence="2 3">
    <name type="scientific">Edaphobacter modestus</name>
    <dbReference type="NCBI Taxonomy" id="388466"/>
    <lineage>
        <taxon>Bacteria</taxon>
        <taxon>Pseudomonadati</taxon>
        <taxon>Acidobacteriota</taxon>
        <taxon>Terriglobia</taxon>
        <taxon>Terriglobales</taxon>
        <taxon>Acidobacteriaceae</taxon>
        <taxon>Edaphobacter</taxon>
    </lineage>
</organism>
<dbReference type="EMBL" id="SHKW01000001">
    <property type="protein sequence ID" value="RZU40956.1"/>
    <property type="molecule type" value="Genomic_DNA"/>
</dbReference>
<comment type="caution">
    <text evidence="2">The sequence shown here is derived from an EMBL/GenBank/DDBJ whole genome shotgun (WGS) entry which is preliminary data.</text>
</comment>
<accession>A0A4V2G4H8</accession>
<proteinExistence type="predicted"/>
<evidence type="ECO:0000256" key="1">
    <source>
        <dbReference type="SAM" id="MobiDB-lite"/>
    </source>
</evidence>
<name>A0A4V2G4H8_9BACT</name>
<evidence type="ECO:0008006" key="4">
    <source>
        <dbReference type="Google" id="ProtNLM"/>
    </source>
</evidence>
<protein>
    <recommendedName>
        <fullName evidence="4">DUF91 domain-containing protein</fullName>
    </recommendedName>
</protein>
<sequence>MDCGSVRAMPFTRGAGTGSAGRARKPVEEQAPETIAATLEDFLTRSPQAVVLEDGRVLFDMRSTKYRLSDEHGRCTLQLWSDDANLVRRVTAIEERNGVLRVSVLRFGQTKPQTLEIARDRDRRTPSTREATRVKYLRVLERIAVRAFPEWKLEGLRTAMDLEKSFGPAYARGSLVQGQRAWAVIAVNPEETQATIDGILTIGILWLEHCRSTGDGRRVWQGLKVIVPRGAGTLTVSRMAWLNERAAQWQLWELDSQTEELEQREAADTGNVTTRLIHAPNRQAVRERLSHAAARVMALVPEAMQSQVEIVIASGAEMAFLLHGLEFARIRSGYAGNSFNVQEQITFGAGPSETPLATDNEDVLRELVTRLFERRHAGGDRRDPLYRMQPERWLESILRQNLEPLDPHLDPNHVYTQVPAFVAGDRGMLDLLGVLHDGRLAVIELKAEEDLHLALQGLDYWIRVRWHHLRTDAGGPGELQRAGYFGRMVLSQLPPKLYLVAPALRVHPATELVLRYLSPKVDWELVALDERWRTKAKVVWRKRSTDPRDGAGIAAG</sequence>
<keyword evidence="3" id="KW-1185">Reference proteome</keyword>
<dbReference type="AlphaFoldDB" id="A0A4V2G4H8"/>
<gene>
    <name evidence="2" type="ORF">BDD14_2447</name>
</gene>